<dbReference type="Proteomes" id="UP000244956">
    <property type="component" value="Unassembled WGS sequence"/>
</dbReference>
<proteinExistence type="predicted"/>
<organism evidence="1 2">
    <name type="scientific">Marinilabilia rubra</name>
    <dbReference type="NCBI Taxonomy" id="2162893"/>
    <lineage>
        <taxon>Bacteria</taxon>
        <taxon>Pseudomonadati</taxon>
        <taxon>Bacteroidota</taxon>
        <taxon>Bacteroidia</taxon>
        <taxon>Marinilabiliales</taxon>
        <taxon>Marinilabiliaceae</taxon>
        <taxon>Marinilabilia</taxon>
    </lineage>
</organism>
<dbReference type="GO" id="GO:0004803">
    <property type="term" value="F:transposase activity"/>
    <property type="evidence" value="ECO:0007669"/>
    <property type="project" value="InterPro"/>
</dbReference>
<evidence type="ECO:0000313" key="2">
    <source>
        <dbReference type="Proteomes" id="UP000244956"/>
    </source>
</evidence>
<comment type="caution">
    <text evidence="1">The sequence shown here is derived from an EMBL/GenBank/DDBJ whole genome shotgun (WGS) entry which is preliminary data.</text>
</comment>
<protein>
    <recommendedName>
        <fullName evidence="3">Transposase IS200-like domain-containing protein</fullName>
    </recommendedName>
</protein>
<reference evidence="1 2" key="1">
    <citation type="submission" date="2018-05" db="EMBL/GenBank/DDBJ databases">
        <title>Marinilabilia rubrum sp. nov., isolated from saltern sediment.</title>
        <authorList>
            <person name="Zhang R."/>
        </authorList>
    </citation>
    <scope>NUCLEOTIDE SEQUENCE [LARGE SCALE GENOMIC DNA]</scope>
    <source>
        <strain evidence="1 2">WTE16</strain>
    </source>
</reference>
<accession>A0A2U2B586</accession>
<gene>
    <name evidence="1" type="ORF">DDZ16_16530</name>
</gene>
<dbReference type="AlphaFoldDB" id="A0A2U2B586"/>
<dbReference type="GO" id="GO:0003677">
    <property type="term" value="F:DNA binding"/>
    <property type="evidence" value="ECO:0007669"/>
    <property type="project" value="InterPro"/>
</dbReference>
<sequence length="60" mass="7335">MILNQFKRICTINARKINSDFGWQSRFHDHVIRDDASFYRIRNYILTNPENWGNDKFFNP</sequence>
<dbReference type="EMBL" id="QEWP01000017">
    <property type="protein sequence ID" value="PWD98240.1"/>
    <property type="molecule type" value="Genomic_DNA"/>
</dbReference>
<dbReference type="Gene3D" id="3.30.70.1290">
    <property type="entry name" value="Transposase IS200-like"/>
    <property type="match status" value="1"/>
</dbReference>
<dbReference type="SUPFAM" id="SSF143422">
    <property type="entry name" value="Transposase IS200-like"/>
    <property type="match status" value="1"/>
</dbReference>
<evidence type="ECO:0008006" key="3">
    <source>
        <dbReference type="Google" id="ProtNLM"/>
    </source>
</evidence>
<dbReference type="GO" id="GO:0006313">
    <property type="term" value="P:DNA transposition"/>
    <property type="evidence" value="ECO:0007669"/>
    <property type="project" value="InterPro"/>
</dbReference>
<name>A0A2U2B586_9BACT</name>
<keyword evidence="2" id="KW-1185">Reference proteome</keyword>
<dbReference type="InterPro" id="IPR036515">
    <property type="entry name" value="Transposase_17_sf"/>
</dbReference>
<evidence type="ECO:0000313" key="1">
    <source>
        <dbReference type="EMBL" id="PWD98240.1"/>
    </source>
</evidence>